<dbReference type="UniPathway" id="UPA00219"/>
<feature type="binding site" evidence="7">
    <location>
        <begin position="75"/>
        <end position="76"/>
    </location>
    <ligand>
        <name>substrate</name>
    </ligand>
</feature>
<feature type="active site" description="Proton donor/acceptor" evidence="7">
    <location>
        <position position="184"/>
    </location>
</feature>
<evidence type="ECO:0000256" key="3">
    <source>
        <dbReference type="ARBA" id="ARBA00022960"/>
    </source>
</evidence>
<evidence type="ECO:0000313" key="10">
    <source>
        <dbReference type="Proteomes" id="UP000051276"/>
    </source>
</evidence>
<dbReference type="EMBL" id="LMXI01000271">
    <property type="protein sequence ID" value="KRT58797.1"/>
    <property type="molecule type" value="Genomic_DNA"/>
</dbReference>
<feature type="binding site" evidence="7">
    <location>
        <begin position="11"/>
        <end position="12"/>
    </location>
    <ligand>
        <name>substrate</name>
    </ligand>
</feature>
<evidence type="ECO:0000313" key="11">
    <source>
        <dbReference type="Proteomes" id="UP000051634"/>
    </source>
</evidence>
<gene>
    <name evidence="7" type="primary">murI</name>
    <name evidence="8" type="ORF">Ga0074115_10965</name>
    <name evidence="9" type="ORF">Ga0076813_14235</name>
</gene>
<dbReference type="Proteomes" id="UP000051276">
    <property type="component" value="Unassembled WGS sequence"/>
</dbReference>
<comment type="pathway">
    <text evidence="7">Cell wall biogenesis; peptidoglycan biosynthesis.</text>
</comment>
<dbReference type="GO" id="GO:0071555">
    <property type="term" value="P:cell wall organization"/>
    <property type="evidence" value="ECO:0007669"/>
    <property type="project" value="UniProtKB-KW"/>
</dbReference>
<keyword evidence="11" id="KW-1185">Reference proteome</keyword>
<evidence type="ECO:0000256" key="7">
    <source>
        <dbReference type="HAMAP-Rule" id="MF_00258"/>
    </source>
</evidence>
<dbReference type="EC" id="5.1.1.3" evidence="2 7"/>
<dbReference type="Pfam" id="PF01177">
    <property type="entry name" value="Asp_Glu_race"/>
    <property type="match status" value="1"/>
</dbReference>
<keyword evidence="3 7" id="KW-0133">Cell shape</keyword>
<evidence type="ECO:0000256" key="1">
    <source>
        <dbReference type="ARBA" id="ARBA00001602"/>
    </source>
</evidence>
<feature type="binding site" evidence="7">
    <location>
        <begin position="43"/>
        <end position="44"/>
    </location>
    <ligand>
        <name>substrate</name>
    </ligand>
</feature>
<evidence type="ECO:0000256" key="2">
    <source>
        <dbReference type="ARBA" id="ARBA00013090"/>
    </source>
</evidence>
<organism evidence="9 10">
    <name type="scientific">endosymbiont of Ridgeia piscesae</name>
    <dbReference type="NCBI Taxonomy" id="54398"/>
    <lineage>
        <taxon>Bacteria</taxon>
        <taxon>Pseudomonadati</taxon>
        <taxon>Pseudomonadota</taxon>
        <taxon>Gammaproteobacteria</taxon>
        <taxon>sulfur-oxidizing symbionts</taxon>
    </lineage>
</organism>
<accession>A0A0T5Z7R6</accession>
<dbReference type="Proteomes" id="UP000051634">
    <property type="component" value="Unassembled WGS sequence"/>
</dbReference>
<evidence type="ECO:0000256" key="5">
    <source>
        <dbReference type="ARBA" id="ARBA00023235"/>
    </source>
</evidence>
<evidence type="ECO:0000313" key="8">
    <source>
        <dbReference type="EMBL" id="KRT54760.1"/>
    </source>
</evidence>
<dbReference type="GO" id="GO:0008360">
    <property type="term" value="P:regulation of cell shape"/>
    <property type="evidence" value="ECO:0007669"/>
    <property type="project" value="UniProtKB-KW"/>
</dbReference>
<dbReference type="STRING" id="54398.Ga0074115_10965"/>
<reference evidence="10 11" key="1">
    <citation type="submission" date="2015-11" db="EMBL/GenBank/DDBJ databases">
        <title>The genome of Candidatus Endoriftia persephone in Ridgeia piscesae and population structure of the North Eastern Pacific vestimentiferan symbionts.</title>
        <authorList>
            <person name="Perez M."/>
            <person name="Juniper K.S."/>
        </authorList>
    </citation>
    <scope>NUCLEOTIDE SEQUENCE [LARGE SCALE GENOMIC DNA]</scope>
    <source>
        <strain evidence="9">Ind10</strain>
        <strain evidence="8">Ind11</strain>
    </source>
</reference>
<keyword evidence="4 7" id="KW-0573">Peptidoglycan synthesis</keyword>
<evidence type="ECO:0000256" key="4">
    <source>
        <dbReference type="ARBA" id="ARBA00022984"/>
    </source>
</evidence>
<dbReference type="AlphaFoldDB" id="A0A0T5Z7R6"/>
<evidence type="ECO:0000256" key="6">
    <source>
        <dbReference type="ARBA" id="ARBA00023316"/>
    </source>
</evidence>
<dbReference type="OrthoDB" id="9801055at2"/>
<comment type="catalytic activity">
    <reaction evidence="1 7">
        <text>L-glutamate = D-glutamate</text>
        <dbReference type="Rhea" id="RHEA:12813"/>
        <dbReference type="ChEBI" id="CHEBI:29985"/>
        <dbReference type="ChEBI" id="CHEBI:29986"/>
        <dbReference type="EC" id="5.1.1.3"/>
    </reaction>
</comment>
<dbReference type="PROSITE" id="PS00923">
    <property type="entry name" value="ASP_GLU_RACEMASE_1"/>
    <property type="match status" value="1"/>
</dbReference>
<feature type="active site" description="Proton donor/acceptor" evidence="7">
    <location>
        <position position="74"/>
    </location>
</feature>
<dbReference type="RefSeq" id="WP_057955245.1">
    <property type="nucleotide sequence ID" value="NZ_KQ556873.1"/>
</dbReference>
<dbReference type="PATRIC" id="fig|54398.3.peg.1501"/>
<dbReference type="PANTHER" id="PTHR21198">
    <property type="entry name" value="GLUTAMATE RACEMASE"/>
    <property type="match status" value="1"/>
</dbReference>
<comment type="function">
    <text evidence="7">Provides the (R)-glutamate required for cell wall biosynthesis.</text>
</comment>
<dbReference type="FunFam" id="3.40.50.1860:FF:000001">
    <property type="entry name" value="Glutamate racemase"/>
    <property type="match status" value="1"/>
</dbReference>
<proteinExistence type="inferred from homology"/>
<sequence length="264" mass="28647">MDPTRPIGIFDSGIGGLSVLRHIREQLPAEDLFYVSDSGHLPYGAKGSDFVAQRAQQITRFLIAQGAKTIVIACNTATAAAVASLRQQHVLPIIGMEPGLKPGIAASRNGVVGILATEGTLGSAKFRDLLRRHGEGARVIIRPCHGWVRQVESTDLSGPRALKVVAEEIQPLIDQGVDSLVLGCTHFPFLHQTIRQVVPAKTHIIDTGPAVAKELKRRLAEQGLLRRSTEGEVRCWCSGEIAQTQYQVERLWRPGCPVLPLPAK</sequence>
<dbReference type="InterPro" id="IPR001920">
    <property type="entry name" value="Asp/Glu_race"/>
</dbReference>
<dbReference type="Gene3D" id="3.40.50.1860">
    <property type="match status" value="2"/>
</dbReference>
<comment type="caution">
    <text evidence="9">The sequence shown here is derived from an EMBL/GenBank/DDBJ whole genome shotgun (WGS) entry which is preliminary data.</text>
</comment>
<dbReference type="InterPro" id="IPR018187">
    <property type="entry name" value="Asp/Glu_racemase_AS_1"/>
</dbReference>
<dbReference type="NCBIfam" id="TIGR00067">
    <property type="entry name" value="glut_race"/>
    <property type="match status" value="1"/>
</dbReference>
<keyword evidence="5 7" id="KW-0413">Isomerase</keyword>
<dbReference type="GO" id="GO:0009252">
    <property type="term" value="P:peptidoglycan biosynthetic process"/>
    <property type="evidence" value="ECO:0007669"/>
    <property type="project" value="UniProtKB-UniRule"/>
</dbReference>
<feature type="binding site" evidence="7">
    <location>
        <begin position="185"/>
        <end position="186"/>
    </location>
    <ligand>
        <name>substrate</name>
    </ligand>
</feature>
<dbReference type="InterPro" id="IPR015942">
    <property type="entry name" value="Asp/Glu/hydantoin_racemase"/>
</dbReference>
<dbReference type="SUPFAM" id="SSF53681">
    <property type="entry name" value="Aspartate/glutamate racemase"/>
    <property type="match status" value="2"/>
</dbReference>
<dbReference type="GO" id="GO:0008881">
    <property type="term" value="F:glutamate racemase activity"/>
    <property type="evidence" value="ECO:0007669"/>
    <property type="project" value="UniProtKB-UniRule"/>
</dbReference>
<dbReference type="PROSITE" id="PS00924">
    <property type="entry name" value="ASP_GLU_RACEMASE_2"/>
    <property type="match status" value="1"/>
</dbReference>
<comment type="similarity">
    <text evidence="7">Belongs to the aspartate/glutamate racemases family.</text>
</comment>
<keyword evidence="6 7" id="KW-0961">Cell wall biogenesis/degradation</keyword>
<dbReference type="InterPro" id="IPR033134">
    <property type="entry name" value="Asp/Glu_racemase_AS_2"/>
</dbReference>
<dbReference type="InterPro" id="IPR004391">
    <property type="entry name" value="Glu_race"/>
</dbReference>
<name>A0A0T5Z7R6_9GAMM</name>
<dbReference type="EMBL" id="LDXT01000088">
    <property type="protein sequence ID" value="KRT54760.1"/>
    <property type="molecule type" value="Genomic_DNA"/>
</dbReference>
<dbReference type="HAMAP" id="MF_00258">
    <property type="entry name" value="Glu_racemase"/>
    <property type="match status" value="1"/>
</dbReference>
<evidence type="ECO:0000313" key="9">
    <source>
        <dbReference type="EMBL" id="KRT58797.1"/>
    </source>
</evidence>
<protein>
    <recommendedName>
        <fullName evidence="2 7">Glutamate racemase</fullName>
        <ecNumber evidence="2 7">5.1.1.3</ecNumber>
    </recommendedName>
</protein>
<dbReference type="PANTHER" id="PTHR21198:SF2">
    <property type="entry name" value="GLUTAMATE RACEMASE"/>
    <property type="match status" value="1"/>
</dbReference>